<reference evidence="2 3" key="1">
    <citation type="submission" date="2021-06" db="EMBL/GenBank/DDBJ databases">
        <title>Caerostris darwini draft genome.</title>
        <authorList>
            <person name="Kono N."/>
            <person name="Arakawa K."/>
        </authorList>
    </citation>
    <scope>NUCLEOTIDE SEQUENCE [LARGE SCALE GENOMIC DNA]</scope>
</reference>
<evidence type="ECO:0000256" key="1">
    <source>
        <dbReference type="SAM" id="MobiDB-lite"/>
    </source>
</evidence>
<sequence length="121" mass="13724">MNTDSNTILSESTIGTETRDGISRRDLHGNRESTLLFLGNRLIASVGDRETRHVKEEAHWKLSTLSSHEMKSIPFNPRFSDSFCQYRREATPTGTALAIIGPTEVSETRTWSNQARQQFKL</sequence>
<feature type="compositionally biased region" description="Basic and acidic residues" evidence="1">
    <location>
        <begin position="17"/>
        <end position="26"/>
    </location>
</feature>
<dbReference type="Proteomes" id="UP001054837">
    <property type="component" value="Unassembled WGS sequence"/>
</dbReference>
<gene>
    <name evidence="2" type="ORF">CDAR_67881</name>
</gene>
<feature type="compositionally biased region" description="Polar residues" evidence="1">
    <location>
        <begin position="1"/>
        <end position="16"/>
    </location>
</feature>
<evidence type="ECO:0000313" key="2">
    <source>
        <dbReference type="EMBL" id="GIY73082.1"/>
    </source>
</evidence>
<evidence type="ECO:0000313" key="3">
    <source>
        <dbReference type="Proteomes" id="UP001054837"/>
    </source>
</evidence>
<protein>
    <submittedName>
        <fullName evidence="2">Uncharacterized protein</fullName>
    </submittedName>
</protein>
<keyword evidence="3" id="KW-1185">Reference proteome</keyword>
<dbReference type="AlphaFoldDB" id="A0AAV4VRX4"/>
<proteinExistence type="predicted"/>
<accession>A0AAV4VRX4</accession>
<comment type="caution">
    <text evidence="2">The sequence shown here is derived from an EMBL/GenBank/DDBJ whole genome shotgun (WGS) entry which is preliminary data.</text>
</comment>
<dbReference type="EMBL" id="BPLQ01013561">
    <property type="protein sequence ID" value="GIY73082.1"/>
    <property type="molecule type" value="Genomic_DNA"/>
</dbReference>
<feature type="region of interest" description="Disordered" evidence="1">
    <location>
        <begin position="1"/>
        <end position="26"/>
    </location>
</feature>
<organism evidence="2 3">
    <name type="scientific">Caerostris darwini</name>
    <dbReference type="NCBI Taxonomy" id="1538125"/>
    <lineage>
        <taxon>Eukaryota</taxon>
        <taxon>Metazoa</taxon>
        <taxon>Ecdysozoa</taxon>
        <taxon>Arthropoda</taxon>
        <taxon>Chelicerata</taxon>
        <taxon>Arachnida</taxon>
        <taxon>Araneae</taxon>
        <taxon>Araneomorphae</taxon>
        <taxon>Entelegynae</taxon>
        <taxon>Araneoidea</taxon>
        <taxon>Araneidae</taxon>
        <taxon>Caerostris</taxon>
    </lineage>
</organism>
<name>A0AAV4VRX4_9ARAC</name>